<gene>
    <name evidence="1" type="ORF">QIT00_00900</name>
</gene>
<name>A0ABT6SND8_9ACTN</name>
<dbReference type="RefSeq" id="WP_282533052.1">
    <property type="nucleotide sequence ID" value="NZ_JASCIS010000001.1"/>
</dbReference>
<comment type="caution">
    <text evidence="1">The sequence shown here is derived from an EMBL/GenBank/DDBJ whole genome shotgun (WGS) entry which is preliminary data.</text>
</comment>
<dbReference type="Proteomes" id="UP001237105">
    <property type="component" value="Unassembled WGS sequence"/>
</dbReference>
<protein>
    <submittedName>
        <fullName evidence="1">Uncharacterized protein</fullName>
    </submittedName>
</protein>
<keyword evidence="2" id="KW-1185">Reference proteome</keyword>
<evidence type="ECO:0000313" key="2">
    <source>
        <dbReference type="Proteomes" id="UP001237105"/>
    </source>
</evidence>
<sequence length="60" mass="6252">MSPPTRGASPSADLPLPAFPRPAFDSVRHPVLAAVLAEIDEREASGEAGSAYYSDAADPR</sequence>
<dbReference type="EMBL" id="JASCIS010000001">
    <property type="protein sequence ID" value="MDI3417131.1"/>
    <property type="molecule type" value="Genomic_DNA"/>
</dbReference>
<proteinExistence type="predicted"/>
<reference evidence="1 2" key="1">
    <citation type="submission" date="2023-05" db="EMBL/GenBank/DDBJ databases">
        <title>Draft genome sequence of Streptomyces sp. B-S-A12 isolated from a cave soil in Thailand.</title>
        <authorList>
            <person name="Chamroensaksri N."/>
            <person name="Muangham S."/>
        </authorList>
    </citation>
    <scope>NUCLEOTIDE SEQUENCE [LARGE SCALE GENOMIC DNA]</scope>
    <source>
        <strain evidence="1 2">B-S-A12</strain>
    </source>
</reference>
<evidence type="ECO:0000313" key="1">
    <source>
        <dbReference type="EMBL" id="MDI3417131.1"/>
    </source>
</evidence>
<organism evidence="1 2">
    <name type="scientific">Streptomyces luteolus</name>
    <dbReference type="NCBI Taxonomy" id="3043615"/>
    <lineage>
        <taxon>Bacteria</taxon>
        <taxon>Bacillati</taxon>
        <taxon>Actinomycetota</taxon>
        <taxon>Actinomycetes</taxon>
        <taxon>Kitasatosporales</taxon>
        <taxon>Streptomycetaceae</taxon>
        <taxon>Streptomyces</taxon>
    </lineage>
</organism>
<accession>A0ABT6SND8</accession>